<feature type="binding site" evidence="6">
    <location>
        <position position="199"/>
    </location>
    <ligand>
        <name>ATP</name>
        <dbReference type="ChEBI" id="CHEBI:30616"/>
    </ligand>
</feature>
<feature type="region of interest" description="LID" evidence="6">
    <location>
        <begin position="126"/>
        <end position="163"/>
    </location>
</feature>
<evidence type="ECO:0000256" key="7">
    <source>
        <dbReference type="RuleBase" id="RU003330"/>
    </source>
</evidence>
<keyword evidence="3 6" id="KW-0547">Nucleotide-binding</keyword>
<evidence type="ECO:0000259" key="9">
    <source>
        <dbReference type="Pfam" id="PF05191"/>
    </source>
</evidence>
<evidence type="ECO:0000256" key="5">
    <source>
        <dbReference type="ARBA" id="ARBA00022833"/>
    </source>
</evidence>
<evidence type="ECO:0000313" key="10">
    <source>
        <dbReference type="EMBL" id="MBE5036054.1"/>
    </source>
</evidence>
<comment type="similarity">
    <text evidence="6 7">Belongs to the adenylate kinase family.</text>
</comment>
<feature type="region of interest" description="NMP" evidence="6">
    <location>
        <begin position="30"/>
        <end position="59"/>
    </location>
</feature>
<organism evidence="10 11">
    <name type="scientific">Gallibacter intestinalis</name>
    <dbReference type="NCBI Taxonomy" id="2779356"/>
    <lineage>
        <taxon>Bacteria</taxon>
        <taxon>Bacillati</taxon>
        <taxon>Bacillota</taxon>
        <taxon>Clostridia</taxon>
        <taxon>Eubacteriales</taxon>
        <taxon>Eubacteriaceae</taxon>
        <taxon>Gallibacter</taxon>
    </lineage>
</organism>
<dbReference type="Gene3D" id="3.40.50.300">
    <property type="entry name" value="P-loop containing nucleotide triphosphate hydrolases"/>
    <property type="match status" value="1"/>
</dbReference>
<comment type="catalytic activity">
    <reaction evidence="6 8">
        <text>AMP + ATP = 2 ADP</text>
        <dbReference type="Rhea" id="RHEA:12973"/>
        <dbReference type="ChEBI" id="CHEBI:30616"/>
        <dbReference type="ChEBI" id="CHEBI:456215"/>
        <dbReference type="ChEBI" id="CHEBI:456216"/>
        <dbReference type="EC" id="2.7.4.3"/>
    </reaction>
</comment>
<feature type="binding site" evidence="6">
    <location>
        <position position="150"/>
    </location>
    <ligand>
        <name>Zn(2+)</name>
        <dbReference type="ChEBI" id="CHEBI:29105"/>
        <note>structural</note>
    </ligand>
</feature>
<dbReference type="PROSITE" id="PS00113">
    <property type="entry name" value="ADENYLATE_KINASE"/>
    <property type="match status" value="1"/>
</dbReference>
<evidence type="ECO:0000256" key="1">
    <source>
        <dbReference type="ARBA" id="ARBA00022679"/>
    </source>
</evidence>
<dbReference type="InterPro" id="IPR007862">
    <property type="entry name" value="Adenylate_kinase_lid-dom"/>
</dbReference>
<dbReference type="HAMAP" id="MF_00235">
    <property type="entry name" value="Adenylate_kinase_Adk"/>
    <property type="match status" value="1"/>
</dbReference>
<comment type="function">
    <text evidence="6">Catalyzes the reversible transfer of the terminal phosphate group between ATP and AMP. Plays an important role in cellular energy homeostasis and in adenine nucleotide metabolism.</text>
</comment>
<feature type="binding site" evidence="6">
    <location>
        <position position="160"/>
    </location>
    <ligand>
        <name>AMP</name>
        <dbReference type="ChEBI" id="CHEBI:456215"/>
    </ligand>
</feature>
<feature type="binding site" evidence="6">
    <location>
        <position position="130"/>
    </location>
    <ligand>
        <name>Zn(2+)</name>
        <dbReference type="ChEBI" id="CHEBI:29105"/>
        <note>structural</note>
    </ligand>
</feature>
<dbReference type="NCBIfam" id="NF001381">
    <property type="entry name" value="PRK00279.1-3"/>
    <property type="match status" value="1"/>
</dbReference>
<feature type="binding site" evidence="6">
    <location>
        <position position="36"/>
    </location>
    <ligand>
        <name>AMP</name>
        <dbReference type="ChEBI" id="CHEBI:456215"/>
    </ligand>
</feature>
<dbReference type="NCBIfam" id="NF011100">
    <property type="entry name" value="PRK14527.1"/>
    <property type="match status" value="1"/>
</dbReference>
<dbReference type="InterPro" id="IPR006259">
    <property type="entry name" value="Adenyl_kin_sub"/>
</dbReference>
<dbReference type="NCBIfam" id="TIGR01351">
    <property type="entry name" value="adk"/>
    <property type="match status" value="1"/>
</dbReference>
<dbReference type="InterPro" id="IPR027417">
    <property type="entry name" value="P-loop_NTPase"/>
</dbReference>
<evidence type="ECO:0000256" key="2">
    <source>
        <dbReference type="ARBA" id="ARBA00022727"/>
    </source>
</evidence>
<name>A0ABR9QYW9_9FIRM</name>
<feature type="binding site" evidence="6">
    <location>
        <position position="133"/>
    </location>
    <ligand>
        <name>Zn(2+)</name>
        <dbReference type="ChEBI" id="CHEBI:29105"/>
        <note>structural</note>
    </ligand>
</feature>
<comment type="subunit">
    <text evidence="6 8">Monomer.</text>
</comment>
<comment type="subcellular location">
    <subcellularLocation>
        <location evidence="6 8">Cytoplasm</location>
    </subcellularLocation>
</comment>
<dbReference type="RefSeq" id="WP_226385700.1">
    <property type="nucleotide sequence ID" value="NZ_JADCKA010000014.1"/>
</dbReference>
<comment type="caution">
    <text evidence="10">The sequence shown here is derived from an EMBL/GenBank/DDBJ whole genome shotgun (WGS) entry which is preliminary data.</text>
</comment>
<dbReference type="InterPro" id="IPR000850">
    <property type="entry name" value="Adenylat/UMP-CMP_kin"/>
</dbReference>
<dbReference type="Pfam" id="PF05191">
    <property type="entry name" value="ADK_lid"/>
    <property type="match status" value="1"/>
</dbReference>
<keyword evidence="11" id="KW-1185">Reference proteome</keyword>
<feature type="domain" description="Adenylate kinase active site lid" evidence="9">
    <location>
        <begin position="127"/>
        <end position="162"/>
    </location>
</feature>
<proteinExistence type="inferred from homology"/>
<dbReference type="NCBIfam" id="NF001380">
    <property type="entry name" value="PRK00279.1-2"/>
    <property type="match status" value="1"/>
</dbReference>
<feature type="binding site" evidence="6">
    <location>
        <position position="92"/>
    </location>
    <ligand>
        <name>AMP</name>
        <dbReference type="ChEBI" id="CHEBI:456215"/>
    </ligand>
</feature>
<dbReference type="GO" id="GO:0004017">
    <property type="term" value="F:AMP kinase activity"/>
    <property type="evidence" value="ECO:0007669"/>
    <property type="project" value="UniProtKB-EC"/>
</dbReference>
<dbReference type="CDD" id="cd01428">
    <property type="entry name" value="ADK"/>
    <property type="match status" value="1"/>
</dbReference>
<keyword evidence="6" id="KW-0963">Cytoplasm</keyword>
<feature type="binding site" evidence="6">
    <location>
        <position position="31"/>
    </location>
    <ligand>
        <name>AMP</name>
        <dbReference type="ChEBI" id="CHEBI:456215"/>
    </ligand>
</feature>
<evidence type="ECO:0000256" key="6">
    <source>
        <dbReference type="HAMAP-Rule" id="MF_00235"/>
    </source>
</evidence>
<keyword evidence="4 6" id="KW-0418">Kinase</keyword>
<keyword evidence="1 6" id="KW-0808">Transferase</keyword>
<sequence length="214" mass="23637">MNLILLGPPGAGKGTQAARIVEKYNIPHISTGDIFRKNISEGTKLGKKAKEYMDRGELVPDSLVIEIATDRLTEDDCADGFLLDGFPRTVEQAVALDAFLGGRGEKINHVLDIDVPKEELMTRLIGRRVCKECGATYHVTNMPPTKEGICDKCGGELIQRADDTEATVENRIEVYNRQTKPLLDYYDKTGNIVHLDGSIGFEKLFAQITEILGE</sequence>
<evidence type="ECO:0000256" key="3">
    <source>
        <dbReference type="ARBA" id="ARBA00022741"/>
    </source>
</evidence>
<feature type="binding site" evidence="6">
    <location>
        <begin position="136"/>
        <end position="137"/>
    </location>
    <ligand>
        <name>ATP</name>
        <dbReference type="ChEBI" id="CHEBI:30616"/>
    </ligand>
</feature>
<evidence type="ECO:0000256" key="8">
    <source>
        <dbReference type="RuleBase" id="RU003331"/>
    </source>
</evidence>
<dbReference type="PANTHER" id="PTHR23359">
    <property type="entry name" value="NUCLEOTIDE KINASE"/>
    <property type="match status" value="1"/>
</dbReference>
<comment type="domain">
    <text evidence="6">Consists of three domains, a large central CORE domain and two small peripheral domains, NMPbind and LID, which undergo movements during catalysis. The LID domain closes over the site of phosphoryl transfer upon ATP binding. Assembling and dissambling the active center during each catalytic cycle provides an effective means to prevent ATP hydrolysis. Some bacteria have evolved a zinc-coordinating structure that stabilizes the LID domain.</text>
</comment>
<dbReference type="SUPFAM" id="SSF52540">
    <property type="entry name" value="P-loop containing nucleoside triphosphate hydrolases"/>
    <property type="match status" value="1"/>
</dbReference>
<feature type="binding site" evidence="6">
    <location>
        <position position="171"/>
    </location>
    <ligand>
        <name>AMP</name>
        <dbReference type="ChEBI" id="CHEBI:456215"/>
    </ligand>
</feature>
<protein>
    <recommendedName>
        <fullName evidence="6 8">Adenylate kinase</fullName>
        <shortName evidence="6">AK</shortName>
        <ecNumber evidence="6 8">2.7.4.3</ecNumber>
    </recommendedName>
    <alternativeName>
        <fullName evidence="6">ATP-AMP transphosphorylase</fullName>
    </alternativeName>
    <alternativeName>
        <fullName evidence="6">ATP:AMP phosphotransferase</fullName>
    </alternativeName>
    <alternativeName>
        <fullName evidence="6">Adenylate monophosphate kinase</fullName>
    </alternativeName>
</protein>
<gene>
    <name evidence="6" type="primary">adk</name>
    <name evidence="10" type="ORF">INF20_07195</name>
</gene>
<feature type="binding site" evidence="6">
    <location>
        <begin position="57"/>
        <end position="59"/>
    </location>
    <ligand>
        <name>AMP</name>
        <dbReference type="ChEBI" id="CHEBI:456215"/>
    </ligand>
</feature>
<feature type="binding site" evidence="6">
    <location>
        <begin position="10"/>
        <end position="15"/>
    </location>
    <ligand>
        <name>ATP</name>
        <dbReference type="ChEBI" id="CHEBI:30616"/>
    </ligand>
</feature>
<dbReference type="InterPro" id="IPR033690">
    <property type="entry name" value="Adenylat_kinase_CS"/>
</dbReference>
<keyword evidence="2 6" id="KW-0545">Nucleotide biosynthesis</keyword>
<feature type="binding site" evidence="6">
    <location>
        <position position="127"/>
    </location>
    <ligand>
        <name>ATP</name>
        <dbReference type="ChEBI" id="CHEBI:30616"/>
    </ligand>
</feature>
<reference evidence="10 11" key="1">
    <citation type="submission" date="2020-10" db="EMBL/GenBank/DDBJ databases">
        <title>ChiBAC.</title>
        <authorList>
            <person name="Zenner C."/>
            <person name="Hitch T.C.A."/>
            <person name="Clavel T."/>
        </authorList>
    </citation>
    <scope>NUCLEOTIDE SEQUENCE [LARGE SCALE GENOMIC DNA]</scope>
    <source>
        <strain evidence="10 11">DSM 108706</strain>
    </source>
</reference>
<dbReference type="Proteomes" id="UP001516588">
    <property type="component" value="Unassembled WGS sequence"/>
</dbReference>
<dbReference type="PRINTS" id="PR00094">
    <property type="entry name" value="ADENYLTKNASE"/>
</dbReference>
<accession>A0ABR9QYW9</accession>
<dbReference type="Pfam" id="PF00406">
    <property type="entry name" value="ADK"/>
    <property type="match status" value="1"/>
</dbReference>
<dbReference type="EC" id="2.7.4.3" evidence="6 8"/>
<keyword evidence="6 8" id="KW-0067">ATP-binding</keyword>
<feature type="binding site" evidence="6">
    <location>
        <position position="153"/>
    </location>
    <ligand>
        <name>Zn(2+)</name>
        <dbReference type="ChEBI" id="CHEBI:29105"/>
        <note>structural</note>
    </ligand>
</feature>
<keyword evidence="5 6" id="KW-0862">Zinc</keyword>
<comment type="pathway">
    <text evidence="6">Purine metabolism; AMP biosynthesis via salvage pathway; AMP from ADP: step 1/1.</text>
</comment>
<evidence type="ECO:0000256" key="4">
    <source>
        <dbReference type="ARBA" id="ARBA00022777"/>
    </source>
</evidence>
<evidence type="ECO:0000313" key="11">
    <source>
        <dbReference type="Proteomes" id="UP001516588"/>
    </source>
</evidence>
<feature type="binding site" evidence="6">
    <location>
        <begin position="85"/>
        <end position="88"/>
    </location>
    <ligand>
        <name>AMP</name>
        <dbReference type="ChEBI" id="CHEBI:456215"/>
    </ligand>
</feature>
<keyword evidence="6" id="KW-0479">Metal-binding</keyword>
<dbReference type="EMBL" id="JADCKA010000014">
    <property type="protein sequence ID" value="MBE5036054.1"/>
    <property type="molecule type" value="Genomic_DNA"/>
</dbReference>